<protein>
    <submittedName>
        <fullName evidence="1">Uncharacterized protein</fullName>
    </submittedName>
</protein>
<dbReference type="EMBL" id="QJKJ01003553">
    <property type="protein sequence ID" value="RDX97896.1"/>
    <property type="molecule type" value="Genomic_DNA"/>
</dbReference>
<sequence>MVSMLTNLFPIAPLSPMVTKAYFTILYPTLPLATLQARTKSRSVSTQKKRLGPKGVVPARQFLSQPSLASEPMSLQVMRVTQNRITHTSHYSCSHSIPSVVHGASIRRLVDRGGAGLESGKPEVLNCFNLHGRKVVRLITLEFGDYALIWWTQFLDNMKRHGVRDPLGLENKVVAVDYQRLDNKIIELAYLVRQLAIRQHHISPLILRKHKKAIGWTLVDLLGVNPSICMHKILLEEEARPVRQPQRRLNPTILDVVKE</sequence>
<dbReference type="Proteomes" id="UP000257109">
    <property type="component" value="Unassembled WGS sequence"/>
</dbReference>
<comment type="caution">
    <text evidence="1">The sequence shown here is derived from an EMBL/GenBank/DDBJ whole genome shotgun (WGS) entry which is preliminary data.</text>
</comment>
<organism evidence="1 2">
    <name type="scientific">Mucuna pruriens</name>
    <name type="common">Velvet bean</name>
    <name type="synonym">Dolichos pruriens</name>
    <dbReference type="NCBI Taxonomy" id="157652"/>
    <lineage>
        <taxon>Eukaryota</taxon>
        <taxon>Viridiplantae</taxon>
        <taxon>Streptophyta</taxon>
        <taxon>Embryophyta</taxon>
        <taxon>Tracheophyta</taxon>
        <taxon>Spermatophyta</taxon>
        <taxon>Magnoliopsida</taxon>
        <taxon>eudicotyledons</taxon>
        <taxon>Gunneridae</taxon>
        <taxon>Pentapetalae</taxon>
        <taxon>rosids</taxon>
        <taxon>fabids</taxon>
        <taxon>Fabales</taxon>
        <taxon>Fabaceae</taxon>
        <taxon>Papilionoideae</taxon>
        <taxon>50 kb inversion clade</taxon>
        <taxon>NPAAA clade</taxon>
        <taxon>indigoferoid/millettioid clade</taxon>
        <taxon>Phaseoleae</taxon>
        <taxon>Mucuna</taxon>
    </lineage>
</organism>
<reference evidence="1" key="1">
    <citation type="submission" date="2018-05" db="EMBL/GenBank/DDBJ databases">
        <title>Draft genome of Mucuna pruriens seed.</title>
        <authorList>
            <person name="Nnadi N.E."/>
            <person name="Vos R."/>
            <person name="Hasami M.H."/>
            <person name="Devisetty U.K."/>
            <person name="Aguiy J.C."/>
        </authorList>
    </citation>
    <scope>NUCLEOTIDE SEQUENCE [LARGE SCALE GENOMIC DNA]</scope>
    <source>
        <strain evidence="1">JCA_2017</strain>
    </source>
</reference>
<gene>
    <name evidence="1" type="ORF">CR513_19271</name>
</gene>
<feature type="non-terminal residue" evidence="1">
    <location>
        <position position="1"/>
    </location>
</feature>
<name>A0A371H5D3_MUCPR</name>
<evidence type="ECO:0000313" key="1">
    <source>
        <dbReference type="EMBL" id="RDX97896.1"/>
    </source>
</evidence>
<evidence type="ECO:0000313" key="2">
    <source>
        <dbReference type="Proteomes" id="UP000257109"/>
    </source>
</evidence>
<proteinExistence type="predicted"/>
<dbReference type="OrthoDB" id="1432245at2759"/>
<keyword evidence="2" id="KW-1185">Reference proteome</keyword>
<accession>A0A371H5D3</accession>
<dbReference type="AlphaFoldDB" id="A0A371H5D3"/>